<sequence length="412" mass="41646">MRIDDLRRSGHAPSLGAALIHFDVSFMCWVLLGALGAYIAEDLALSPFEKGVVVAIPLLSAAFFRLVLGLLGDRIGPKKVGTVSMAIVVAPLLWGWLGAGTLPQVLAVGLLLGVAGASFAIALPLASRWYPPRLQGLAMGIAGAGNSGTVIATLAAPRLAEHYGWHAVLGMALIPVALAFTAFILLAKEPPRTATPLSARGMARMLKEPDARRMAGLYAITFGGFVGLTSFLPILLHDEYGLTKVEAATIAACGGALGSLLRPIGGHLGDRLGGTTVLSGVLGIAGALLLFVSGLPPIGATAVAFVIAMGALGVGNGAVFQLVGLRFPERIGAMTGIVGAAGGLGGFCLPFALGLIKQTAGSYGVGLALLALIAASSLLLVRIIRGAMQVRANAGAAGNATPAHANPVEVAA</sequence>
<feature type="transmembrane region" description="Helical" evidence="7">
    <location>
        <begin position="215"/>
        <end position="235"/>
    </location>
</feature>
<dbReference type="InterPro" id="IPR011701">
    <property type="entry name" value="MFS"/>
</dbReference>
<feature type="domain" description="Major facilitator superfamily (MFS) profile" evidence="8">
    <location>
        <begin position="9"/>
        <end position="389"/>
    </location>
</feature>
<feature type="transmembrane region" description="Helical" evidence="7">
    <location>
        <begin position="272"/>
        <end position="292"/>
    </location>
</feature>
<dbReference type="Pfam" id="PF07690">
    <property type="entry name" value="MFS_1"/>
    <property type="match status" value="1"/>
</dbReference>
<dbReference type="InterPro" id="IPR036259">
    <property type="entry name" value="MFS_trans_sf"/>
</dbReference>
<evidence type="ECO:0000256" key="5">
    <source>
        <dbReference type="ARBA" id="ARBA00023063"/>
    </source>
</evidence>
<proteinExistence type="inferred from homology"/>
<comment type="subcellular location">
    <subcellularLocation>
        <location evidence="1">Cell membrane</location>
        <topology evidence="1">Multi-pass membrane protein</topology>
    </subcellularLocation>
</comment>
<evidence type="ECO:0000313" key="9">
    <source>
        <dbReference type="EMBL" id="MDW5594024.1"/>
    </source>
</evidence>
<feature type="transmembrane region" description="Helical" evidence="7">
    <location>
        <begin position="247"/>
        <end position="265"/>
    </location>
</feature>
<dbReference type="CDD" id="cd17341">
    <property type="entry name" value="MFS_NRT2_like"/>
    <property type="match status" value="1"/>
</dbReference>
<comment type="similarity">
    <text evidence="2">Belongs to the major facilitator superfamily. Nitrate/nitrite porter (TC 2.A.1.8) family.</text>
</comment>
<evidence type="ECO:0000256" key="4">
    <source>
        <dbReference type="ARBA" id="ARBA00022989"/>
    </source>
</evidence>
<dbReference type="InterPro" id="IPR044772">
    <property type="entry name" value="NO3_transporter"/>
</dbReference>
<dbReference type="Proteomes" id="UP001284601">
    <property type="component" value="Unassembled WGS sequence"/>
</dbReference>
<feature type="transmembrane region" description="Helical" evidence="7">
    <location>
        <begin position="12"/>
        <end position="39"/>
    </location>
</feature>
<gene>
    <name evidence="9" type="ORF">R7226_06745</name>
</gene>
<evidence type="ECO:0000259" key="8">
    <source>
        <dbReference type="PROSITE" id="PS50850"/>
    </source>
</evidence>
<keyword evidence="6 7" id="KW-0472">Membrane</keyword>
<evidence type="ECO:0000313" key="10">
    <source>
        <dbReference type="Proteomes" id="UP001284601"/>
    </source>
</evidence>
<feature type="transmembrane region" description="Helical" evidence="7">
    <location>
        <begin position="105"/>
        <end position="125"/>
    </location>
</feature>
<name>A0ABU4HL43_9ACTN</name>
<feature type="transmembrane region" description="Helical" evidence="7">
    <location>
        <begin position="298"/>
        <end position="319"/>
    </location>
</feature>
<feature type="transmembrane region" description="Helical" evidence="7">
    <location>
        <begin position="362"/>
        <end position="381"/>
    </location>
</feature>
<evidence type="ECO:0000256" key="2">
    <source>
        <dbReference type="ARBA" id="ARBA00008432"/>
    </source>
</evidence>
<feature type="transmembrane region" description="Helical" evidence="7">
    <location>
        <begin position="163"/>
        <end position="187"/>
    </location>
</feature>
<evidence type="ECO:0000256" key="1">
    <source>
        <dbReference type="ARBA" id="ARBA00004651"/>
    </source>
</evidence>
<keyword evidence="10" id="KW-1185">Reference proteome</keyword>
<keyword evidence="3 7" id="KW-0812">Transmembrane</keyword>
<feature type="transmembrane region" description="Helical" evidence="7">
    <location>
        <begin position="331"/>
        <end position="356"/>
    </location>
</feature>
<dbReference type="InterPro" id="IPR020846">
    <property type="entry name" value="MFS_dom"/>
</dbReference>
<dbReference type="Gene3D" id="1.20.1250.20">
    <property type="entry name" value="MFS general substrate transporter like domains"/>
    <property type="match status" value="1"/>
</dbReference>
<evidence type="ECO:0000256" key="3">
    <source>
        <dbReference type="ARBA" id="ARBA00022692"/>
    </source>
</evidence>
<dbReference type="EMBL" id="JAWSTH010000011">
    <property type="protein sequence ID" value="MDW5594024.1"/>
    <property type="molecule type" value="Genomic_DNA"/>
</dbReference>
<keyword evidence="4 7" id="KW-1133">Transmembrane helix</keyword>
<feature type="transmembrane region" description="Helical" evidence="7">
    <location>
        <begin position="80"/>
        <end position="99"/>
    </location>
</feature>
<feature type="transmembrane region" description="Helical" evidence="7">
    <location>
        <begin position="137"/>
        <end position="157"/>
    </location>
</feature>
<accession>A0ABU4HL43</accession>
<dbReference type="PANTHER" id="PTHR23515">
    <property type="entry name" value="HIGH-AFFINITY NITRATE TRANSPORTER 2.3"/>
    <property type="match status" value="1"/>
</dbReference>
<dbReference type="SUPFAM" id="SSF103473">
    <property type="entry name" value="MFS general substrate transporter"/>
    <property type="match status" value="1"/>
</dbReference>
<dbReference type="PROSITE" id="PS50850">
    <property type="entry name" value="MFS"/>
    <property type="match status" value="1"/>
</dbReference>
<comment type="caution">
    <text evidence="9">The sequence shown here is derived from an EMBL/GenBank/DDBJ whole genome shotgun (WGS) entry which is preliminary data.</text>
</comment>
<evidence type="ECO:0000256" key="7">
    <source>
        <dbReference type="SAM" id="Phobius"/>
    </source>
</evidence>
<feature type="transmembrane region" description="Helical" evidence="7">
    <location>
        <begin position="51"/>
        <end position="68"/>
    </location>
</feature>
<reference evidence="10" key="1">
    <citation type="submission" date="2023-07" db="EMBL/GenBank/DDBJ databases">
        <title>Conexibacter stalactiti sp. nov., isolated from stalactites in a lava cave and emended description of the genus Conexibacter.</title>
        <authorList>
            <person name="Lee S.D."/>
        </authorList>
    </citation>
    <scope>NUCLEOTIDE SEQUENCE [LARGE SCALE GENOMIC DNA]</scope>
    <source>
        <strain evidence="10">KCTC 39840</strain>
    </source>
</reference>
<organism evidence="9 10">
    <name type="scientific">Conexibacter stalactiti</name>
    <dbReference type="NCBI Taxonomy" id="1940611"/>
    <lineage>
        <taxon>Bacteria</taxon>
        <taxon>Bacillati</taxon>
        <taxon>Actinomycetota</taxon>
        <taxon>Thermoleophilia</taxon>
        <taxon>Solirubrobacterales</taxon>
        <taxon>Conexibacteraceae</taxon>
        <taxon>Conexibacter</taxon>
    </lineage>
</organism>
<dbReference type="RefSeq" id="WP_318596282.1">
    <property type="nucleotide sequence ID" value="NZ_JAWSTH010000011.1"/>
</dbReference>
<evidence type="ECO:0000256" key="6">
    <source>
        <dbReference type="ARBA" id="ARBA00023136"/>
    </source>
</evidence>
<protein>
    <submittedName>
        <fullName evidence="9">Nitrate/nitrite transporter</fullName>
    </submittedName>
</protein>
<reference evidence="9 10" key="2">
    <citation type="submission" date="2023-10" db="EMBL/GenBank/DDBJ databases">
        <authorList>
            <person name="Han X.F."/>
        </authorList>
    </citation>
    <scope>NUCLEOTIDE SEQUENCE [LARGE SCALE GENOMIC DNA]</scope>
    <source>
        <strain evidence="9 10">KCTC 39840</strain>
    </source>
</reference>
<keyword evidence="5" id="KW-0534">Nitrate assimilation</keyword>